<evidence type="ECO:0000313" key="4">
    <source>
        <dbReference type="EMBL" id="BBF72258.1"/>
    </source>
</evidence>
<keyword evidence="2" id="KW-0732">Signal</keyword>
<keyword evidence="5" id="KW-1185">Reference proteome</keyword>
<dbReference type="InterPro" id="IPR051262">
    <property type="entry name" value="SMP-30/CGR1_Lactonase"/>
</dbReference>
<dbReference type="Pfam" id="PF08450">
    <property type="entry name" value="SGL"/>
    <property type="match status" value="1"/>
</dbReference>
<evidence type="ECO:0000256" key="2">
    <source>
        <dbReference type="SAM" id="SignalP"/>
    </source>
</evidence>
<dbReference type="Proteomes" id="UP001059971">
    <property type="component" value="Chromosome 2"/>
</dbReference>
<keyword evidence="1" id="KW-0378">Hydrolase</keyword>
<dbReference type="PANTHER" id="PTHR47572">
    <property type="entry name" value="LIPOPROTEIN-RELATED"/>
    <property type="match status" value="1"/>
</dbReference>
<organism evidence="4 5">
    <name type="scientific">Sphingomonas bisphenolicum</name>
    <dbReference type="NCBI Taxonomy" id="296544"/>
    <lineage>
        <taxon>Bacteria</taxon>
        <taxon>Pseudomonadati</taxon>
        <taxon>Pseudomonadota</taxon>
        <taxon>Alphaproteobacteria</taxon>
        <taxon>Sphingomonadales</taxon>
        <taxon>Sphingomonadaceae</taxon>
        <taxon>Sphingomonas</taxon>
    </lineage>
</organism>
<name>A0ABM7G8K5_9SPHN</name>
<evidence type="ECO:0000313" key="5">
    <source>
        <dbReference type="Proteomes" id="UP001059971"/>
    </source>
</evidence>
<dbReference type="PANTHER" id="PTHR47572:SF4">
    <property type="entry name" value="LACTONASE DRP35"/>
    <property type="match status" value="1"/>
</dbReference>
<proteinExistence type="predicted"/>
<dbReference type="EMBL" id="AP018818">
    <property type="protein sequence ID" value="BBF72258.1"/>
    <property type="molecule type" value="Genomic_DNA"/>
</dbReference>
<evidence type="ECO:0000259" key="3">
    <source>
        <dbReference type="Pfam" id="PF08450"/>
    </source>
</evidence>
<dbReference type="Gene3D" id="2.120.10.30">
    <property type="entry name" value="TolB, C-terminal domain"/>
    <property type="match status" value="1"/>
</dbReference>
<gene>
    <name evidence="4" type="ORF">SBA_ch2_7910</name>
</gene>
<evidence type="ECO:0000256" key="1">
    <source>
        <dbReference type="ARBA" id="ARBA00022801"/>
    </source>
</evidence>
<protein>
    <submittedName>
        <fullName evidence="4">Gluconolactonase</fullName>
    </submittedName>
</protein>
<dbReference type="RefSeq" id="WP_261937096.1">
    <property type="nucleotide sequence ID" value="NZ_AP018818.1"/>
</dbReference>
<dbReference type="InterPro" id="IPR013658">
    <property type="entry name" value="SGL"/>
</dbReference>
<feature type="signal peptide" evidence="2">
    <location>
        <begin position="1"/>
        <end position="20"/>
    </location>
</feature>
<sequence>MIARRTVLASLAAMPLAAIAVGKSVAGSATMGSVTRLSAALDRIIAPSASIEILAHGFRWAEGPVWVPQGDYLLFSDPPANIVYRWRAGLGAQPFLSPAGLQTAVPPGIREAGLNGLAIDKTGQLIAADSGTRAIVRIDLQTTKRTILADRFHSRRFNSPNDLCIAPSGTIYFTDPPYGFADGDASSLREIDHNGLYALTPDGDVALLDGNHRRPNGVALSPDGRTLYLALSDEKRPEVRAYTLDAKGRLIDQRLFHDMRSQRAQGLPGLPDGIKVAPDGHVFATGPGGVHILTPDGVLLGIVGTGKAVANCCFGANGKSLFMTSSDSVAIIALL</sequence>
<reference evidence="4" key="1">
    <citation type="submission" date="2018-07" db="EMBL/GenBank/DDBJ databases">
        <title>Complete genome sequence of Sphingomonas bisphenolicum strain AO1, a bisphenol A degradative bacterium isolated from Japanese farm field.</title>
        <authorList>
            <person name="Murakami M."/>
            <person name="Koh M."/>
            <person name="Koba S."/>
            <person name="Matsumura Y."/>
        </authorList>
    </citation>
    <scope>NUCLEOTIDE SEQUENCE</scope>
    <source>
        <strain evidence="4">AO1</strain>
    </source>
</reference>
<feature type="chain" id="PRO_5047512696" evidence="2">
    <location>
        <begin position="21"/>
        <end position="335"/>
    </location>
</feature>
<feature type="domain" description="SMP-30/Gluconolactonase/LRE-like region" evidence="3">
    <location>
        <begin position="60"/>
        <end position="326"/>
    </location>
</feature>
<accession>A0ABM7G8K5</accession>
<dbReference type="SUPFAM" id="SSF63829">
    <property type="entry name" value="Calcium-dependent phosphotriesterase"/>
    <property type="match status" value="1"/>
</dbReference>
<dbReference type="InterPro" id="IPR011042">
    <property type="entry name" value="6-blade_b-propeller_TolB-like"/>
</dbReference>